<keyword evidence="3" id="KW-1185">Reference proteome</keyword>
<evidence type="ECO:0000256" key="1">
    <source>
        <dbReference type="SAM" id="MobiDB-lite"/>
    </source>
</evidence>
<proteinExistence type="predicted"/>
<dbReference type="AlphaFoldDB" id="A0A9P5YPA6"/>
<evidence type="ECO:0000313" key="3">
    <source>
        <dbReference type="Proteomes" id="UP000807469"/>
    </source>
</evidence>
<protein>
    <submittedName>
        <fullName evidence="2">Uncharacterized protein</fullName>
    </submittedName>
</protein>
<dbReference type="EMBL" id="MU155733">
    <property type="protein sequence ID" value="KAF9471215.1"/>
    <property type="molecule type" value="Genomic_DNA"/>
</dbReference>
<evidence type="ECO:0000313" key="2">
    <source>
        <dbReference type="EMBL" id="KAF9471215.1"/>
    </source>
</evidence>
<accession>A0A9P5YPA6</accession>
<organism evidence="2 3">
    <name type="scientific">Pholiota conissans</name>
    <dbReference type="NCBI Taxonomy" id="109636"/>
    <lineage>
        <taxon>Eukaryota</taxon>
        <taxon>Fungi</taxon>
        <taxon>Dikarya</taxon>
        <taxon>Basidiomycota</taxon>
        <taxon>Agaricomycotina</taxon>
        <taxon>Agaricomycetes</taxon>
        <taxon>Agaricomycetidae</taxon>
        <taxon>Agaricales</taxon>
        <taxon>Agaricineae</taxon>
        <taxon>Strophariaceae</taxon>
        <taxon>Pholiota</taxon>
    </lineage>
</organism>
<reference evidence="2" key="1">
    <citation type="submission" date="2020-11" db="EMBL/GenBank/DDBJ databases">
        <authorList>
            <consortium name="DOE Joint Genome Institute"/>
            <person name="Ahrendt S."/>
            <person name="Riley R."/>
            <person name="Andreopoulos W."/>
            <person name="Labutti K."/>
            <person name="Pangilinan J."/>
            <person name="Ruiz-Duenas F.J."/>
            <person name="Barrasa J.M."/>
            <person name="Sanchez-Garcia M."/>
            <person name="Camarero S."/>
            <person name="Miyauchi S."/>
            <person name="Serrano A."/>
            <person name="Linde D."/>
            <person name="Babiker R."/>
            <person name="Drula E."/>
            <person name="Ayuso-Fernandez I."/>
            <person name="Pacheco R."/>
            <person name="Padilla G."/>
            <person name="Ferreira P."/>
            <person name="Barriuso J."/>
            <person name="Kellner H."/>
            <person name="Castanera R."/>
            <person name="Alfaro M."/>
            <person name="Ramirez L."/>
            <person name="Pisabarro A.G."/>
            <person name="Kuo A."/>
            <person name="Tritt A."/>
            <person name="Lipzen A."/>
            <person name="He G."/>
            <person name="Yan M."/>
            <person name="Ng V."/>
            <person name="Cullen D."/>
            <person name="Martin F."/>
            <person name="Rosso M.-N."/>
            <person name="Henrissat B."/>
            <person name="Hibbett D."/>
            <person name="Martinez A.T."/>
            <person name="Grigoriev I.V."/>
        </authorList>
    </citation>
    <scope>NUCLEOTIDE SEQUENCE</scope>
    <source>
        <strain evidence="2">CIRM-BRFM 674</strain>
    </source>
</reference>
<dbReference type="Proteomes" id="UP000807469">
    <property type="component" value="Unassembled WGS sequence"/>
</dbReference>
<comment type="caution">
    <text evidence="2">The sequence shown here is derived from an EMBL/GenBank/DDBJ whole genome shotgun (WGS) entry which is preliminary data.</text>
</comment>
<name>A0A9P5YPA6_9AGAR</name>
<feature type="region of interest" description="Disordered" evidence="1">
    <location>
        <begin position="212"/>
        <end position="233"/>
    </location>
</feature>
<gene>
    <name evidence="2" type="ORF">BDN70DRAFT_901517</name>
</gene>
<sequence>MVFAATKIPEVELDGAEEMAPRGLRIRAVLVYHNRLLFHGDGYGVSNVLHSSVEYKGEVAYDDSKGKYWHSIILSLWTFREIFHISSGGSVLKLYSYTDTDTGIYAKEGRRERMDGCGNEERARVPQQGRVDGHFQGTKEKNHIWRSGVGPNRLRFDIGRISNWILGSMHTGREVRQIQALHAFKEKRNYVWMQWSREQRKPRGGKWAVGRRLDEDTRATRGSKRNGENSLLSGAREVGGRLRAVANGDRTRMSKTSGTGEASLRAPLRCRWAHIVGAIERGAWERVGR</sequence>